<evidence type="ECO:0000313" key="3">
    <source>
        <dbReference type="Proteomes" id="UP000030706"/>
    </source>
</evidence>
<proteinExistence type="predicted"/>
<dbReference type="Proteomes" id="UP000030706">
    <property type="component" value="Unassembled WGS sequence"/>
</dbReference>
<dbReference type="EMBL" id="KL584983">
    <property type="protein sequence ID" value="KEQ83797.1"/>
    <property type="molecule type" value="Genomic_DNA"/>
</dbReference>
<dbReference type="InterPro" id="IPR036047">
    <property type="entry name" value="F-box-like_dom_sf"/>
</dbReference>
<protein>
    <recommendedName>
        <fullName evidence="4">F-box domain-containing protein</fullName>
    </recommendedName>
</protein>
<dbReference type="GeneID" id="40750115"/>
<dbReference type="SUPFAM" id="SSF52047">
    <property type="entry name" value="RNI-like"/>
    <property type="match status" value="1"/>
</dbReference>
<accession>A0A074XP97</accession>
<dbReference type="HOGENOM" id="CLU_566159_0_0_1"/>
<feature type="compositionally biased region" description="Polar residues" evidence="1">
    <location>
        <begin position="447"/>
        <end position="458"/>
    </location>
</feature>
<dbReference type="RefSeq" id="XP_029759984.1">
    <property type="nucleotide sequence ID" value="XM_029907809.1"/>
</dbReference>
<evidence type="ECO:0008006" key="4">
    <source>
        <dbReference type="Google" id="ProtNLM"/>
    </source>
</evidence>
<evidence type="ECO:0000256" key="1">
    <source>
        <dbReference type="SAM" id="MobiDB-lite"/>
    </source>
</evidence>
<evidence type="ECO:0000313" key="2">
    <source>
        <dbReference type="EMBL" id="KEQ83797.1"/>
    </source>
</evidence>
<gene>
    <name evidence="2" type="ORF">M438DRAFT_365639</name>
</gene>
<sequence>MAETADSALFRLMDLPNELIKLVCSNADLSVYDLMALRRTCKLIREFSSDEFAGRCFFSITVLMARSSLRAFIELSQHPRFGPFVKRINISPTSASAEGLRVLPSATIPLAHETHPGFEDVVDAFVLGAQSLDFMRTYLNRYREETQLKTDGSAEQMLNVAFKAFAERKQKICLTFNDEELNIVGAQHLLPNLHFAQRTVWYLEWKETIARTIRAAFKQGCTIDRIELCETARQDARNISACCTDGIEQELTSLCFQLDALDIEFNHQDTETTVRSAKRMVFASPSLESLYVYSIGDYNNANQVHIPGILKCVASKSLRTIHLGNFHISTSDLTSFLARYRHLLYDLQLSYVCLVDGDCMSLIAWIKDNLPRLKELCLEGICDHVEDTLCQKYSSCTIWVNGDVQTELAKILKDGFPKRVEEVQDQIDGPVETQVDGQVETQVDGQAETQVDGQAETQVNEEVEDQSMVIDGTEGHQTNSGE</sequence>
<dbReference type="AlphaFoldDB" id="A0A074XP97"/>
<dbReference type="InterPro" id="IPR032675">
    <property type="entry name" value="LRR_dom_sf"/>
</dbReference>
<feature type="region of interest" description="Disordered" evidence="1">
    <location>
        <begin position="447"/>
        <end position="482"/>
    </location>
</feature>
<keyword evidence="3" id="KW-1185">Reference proteome</keyword>
<dbReference type="SUPFAM" id="SSF81383">
    <property type="entry name" value="F-box domain"/>
    <property type="match status" value="1"/>
</dbReference>
<dbReference type="OrthoDB" id="5279008at2759"/>
<organism evidence="2 3">
    <name type="scientific">Aureobasidium pullulans EXF-150</name>
    <dbReference type="NCBI Taxonomy" id="1043002"/>
    <lineage>
        <taxon>Eukaryota</taxon>
        <taxon>Fungi</taxon>
        <taxon>Dikarya</taxon>
        <taxon>Ascomycota</taxon>
        <taxon>Pezizomycotina</taxon>
        <taxon>Dothideomycetes</taxon>
        <taxon>Dothideomycetidae</taxon>
        <taxon>Dothideales</taxon>
        <taxon>Saccotheciaceae</taxon>
        <taxon>Aureobasidium</taxon>
    </lineage>
</organism>
<dbReference type="Gene3D" id="3.80.10.10">
    <property type="entry name" value="Ribonuclease Inhibitor"/>
    <property type="match status" value="1"/>
</dbReference>
<reference evidence="2 3" key="1">
    <citation type="journal article" date="2014" name="BMC Genomics">
        <title>Genome sequencing of four Aureobasidium pullulans varieties: biotechnological potential, stress tolerance, and description of new species.</title>
        <authorList>
            <person name="Gostin Ar C."/>
            <person name="Ohm R.A."/>
            <person name="Kogej T."/>
            <person name="Sonjak S."/>
            <person name="Turk M."/>
            <person name="Zajc J."/>
            <person name="Zalar P."/>
            <person name="Grube M."/>
            <person name="Sun H."/>
            <person name="Han J."/>
            <person name="Sharma A."/>
            <person name="Chiniquy J."/>
            <person name="Ngan C.Y."/>
            <person name="Lipzen A."/>
            <person name="Barry K."/>
            <person name="Grigoriev I.V."/>
            <person name="Gunde-Cimerman N."/>
        </authorList>
    </citation>
    <scope>NUCLEOTIDE SEQUENCE [LARGE SCALE GENOMIC DNA]</scope>
    <source>
        <strain evidence="2 3">EXF-150</strain>
    </source>
</reference>
<name>A0A074XP97_AURPU</name>